<evidence type="ECO:0000313" key="1">
    <source>
        <dbReference type="EnsemblMetazoa" id="CJA35753.1"/>
    </source>
</evidence>
<dbReference type="EnsemblMetazoa" id="CJA35753.1">
    <property type="protein sequence ID" value="CJA35753.1"/>
    <property type="gene ID" value="WBGene00211600"/>
</dbReference>
<evidence type="ECO:0000313" key="2">
    <source>
        <dbReference type="Proteomes" id="UP000005237"/>
    </source>
</evidence>
<reference evidence="1" key="2">
    <citation type="submission" date="2022-06" db="UniProtKB">
        <authorList>
            <consortium name="EnsemblMetazoa"/>
        </authorList>
    </citation>
    <scope>IDENTIFICATION</scope>
    <source>
        <strain evidence="1">DF5081</strain>
    </source>
</reference>
<dbReference type="AlphaFoldDB" id="A0A8R1IPX9"/>
<dbReference type="Proteomes" id="UP000005237">
    <property type="component" value="Unassembled WGS sequence"/>
</dbReference>
<proteinExistence type="predicted"/>
<organism evidence="1 2">
    <name type="scientific">Caenorhabditis japonica</name>
    <dbReference type="NCBI Taxonomy" id="281687"/>
    <lineage>
        <taxon>Eukaryota</taxon>
        <taxon>Metazoa</taxon>
        <taxon>Ecdysozoa</taxon>
        <taxon>Nematoda</taxon>
        <taxon>Chromadorea</taxon>
        <taxon>Rhabditida</taxon>
        <taxon>Rhabditina</taxon>
        <taxon>Rhabditomorpha</taxon>
        <taxon>Rhabditoidea</taxon>
        <taxon>Rhabditidae</taxon>
        <taxon>Peloderinae</taxon>
        <taxon>Caenorhabditis</taxon>
    </lineage>
</organism>
<name>A0A8R1IPX9_CAEJA</name>
<sequence length="90" mass="11009">MTGKFIRINNSIIQTTYFHQRPDRIHFEDIFEDPVSSHEKIRKYLTTFIHTRPDVLDLVKKIYYWDFLLLKLPLPELKEVESKDYKDGWH</sequence>
<accession>A0A8R1IPX9</accession>
<keyword evidence="2" id="KW-1185">Reference proteome</keyword>
<reference evidence="2" key="1">
    <citation type="submission" date="2010-08" db="EMBL/GenBank/DDBJ databases">
        <authorList>
            <consortium name="Caenorhabditis japonica Sequencing Consortium"/>
            <person name="Wilson R.K."/>
        </authorList>
    </citation>
    <scope>NUCLEOTIDE SEQUENCE [LARGE SCALE GENOMIC DNA]</scope>
    <source>
        <strain evidence="2">DF5081</strain>
    </source>
</reference>
<protein>
    <submittedName>
        <fullName evidence="1">Uncharacterized protein</fullName>
    </submittedName>
</protein>